<accession>A0A1G8VV37</accession>
<name>A0A1G8VV37_9EURY</name>
<dbReference type="Proteomes" id="UP000198856">
    <property type="component" value="Unassembled WGS sequence"/>
</dbReference>
<dbReference type="EMBL" id="FNFC01000007">
    <property type="protein sequence ID" value="SDJ69991.1"/>
    <property type="molecule type" value="Genomic_DNA"/>
</dbReference>
<keyword evidence="4" id="KW-1185">Reference proteome</keyword>
<evidence type="ECO:0000256" key="2">
    <source>
        <dbReference type="SAM" id="Phobius"/>
    </source>
</evidence>
<feature type="region of interest" description="Disordered" evidence="1">
    <location>
        <begin position="232"/>
        <end position="253"/>
    </location>
</feature>
<evidence type="ECO:0008006" key="5">
    <source>
        <dbReference type="Google" id="ProtNLM"/>
    </source>
</evidence>
<evidence type="ECO:0000313" key="4">
    <source>
        <dbReference type="Proteomes" id="UP000198856"/>
    </source>
</evidence>
<keyword evidence="2" id="KW-1133">Transmembrane helix</keyword>
<feature type="transmembrane region" description="Helical" evidence="2">
    <location>
        <begin position="166"/>
        <end position="186"/>
    </location>
</feature>
<dbReference type="STRING" id="890420.SAMN05216226_107188"/>
<keyword evidence="2" id="KW-0472">Membrane</keyword>
<keyword evidence="2" id="KW-0812">Transmembrane</keyword>
<feature type="transmembrane region" description="Helical" evidence="2">
    <location>
        <begin position="192"/>
        <end position="214"/>
    </location>
</feature>
<reference evidence="3 4" key="1">
    <citation type="submission" date="2016-10" db="EMBL/GenBank/DDBJ databases">
        <authorList>
            <person name="de Groot N.N."/>
        </authorList>
    </citation>
    <scope>NUCLEOTIDE SEQUENCE [LARGE SCALE GENOMIC DNA]</scope>
    <source>
        <strain evidence="3 4">IBRC-M10015</strain>
    </source>
</reference>
<dbReference type="RefSeq" id="WP_092702170.1">
    <property type="nucleotide sequence ID" value="NZ_FNFC01000007.1"/>
</dbReference>
<sequence length="253" mass="27368">MSLRNHPAAQESAVLGSLASIRNRIASAVTRSRLVGPPLAAVHQLRGGQSSSDDESDETERPAIANSQLVGFVHNTTSRIGDAAKRSEVAGVTASAQHLVKSSWLYRWLTAEPDPDVVVIDLRETLTVGPWLRVLQRTIEWLLPAAVSSLLFRTCRHIHRAVTSRPVQIASLFIGSVAVLILALAAQSSDPSAVLVGVGALLALLAVVGSRITWTWGTLRETKGYQLLAAAFEPPEPPEPARREESERENDER</sequence>
<feature type="compositionally biased region" description="Basic and acidic residues" evidence="1">
    <location>
        <begin position="239"/>
        <end position="253"/>
    </location>
</feature>
<dbReference type="OrthoDB" id="205900at2157"/>
<organism evidence="3 4">
    <name type="scientific">Halovenus aranensis</name>
    <dbReference type="NCBI Taxonomy" id="890420"/>
    <lineage>
        <taxon>Archaea</taxon>
        <taxon>Methanobacteriati</taxon>
        <taxon>Methanobacteriota</taxon>
        <taxon>Stenosarchaea group</taxon>
        <taxon>Halobacteria</taxon>
        <taxon>Halobacteriales</taxon>
        <taxon>Haloarculaceae</taxon>
        <taxon>Halovenus</taxon>
    </lineage>
</organism>
<evidence type="ECO:0000256" key="1">
    <source>
        <dbReference type="SAM" id="MobiDB-lite"/>
    </source>
</evidence>
<evidence type="ECO:0000313" key="3">
    <source>
        <dbReference type="EMBL" id="SDJ69991.1"/>
    </source>
</evidence>
<gene>
    <name evidence="3" type="ORF">SAMN05216226_107188</name>
</gene>
<proteinExistence type="predicted"/>
<dbReference type="AlphaFoldDB" id="A0A1G8VV37"/>
<protein>
    <recommendedName>
        <fullName evidence="5">Transmembrane protein</fullName>
    </recommendedName>
</protein>